<dbReference type="InterPro" id="IPR018958">
    <property type="entry name" value="Knr4/Smi1-like_dom"/>
</dbReference>
<protein>
    <submittedName>
        <fullName evidence="2">SMI1 / KNR4 family (SUKH-1)</fullName>
    </submittedName>
</protein>
<evidence type="ECO:0000259" key="1">
    <source>
        <dbReference type="SMART" id="SM00860"/>
    </source>
</evidence>
<comment type="caution">
    <text evidence="2">The sequence shown here is derived from an EMBL/GenBank/DDBJ whole genome shotgun (WGS) entry which is preliminary data.</text>
</comment>
<dbReference type="Pfam" id="PF09346">
    <property type="entry name" value="SMI1_KNR4"/>
    <property type="match status" value="1"/>
</dbReference>
<dbReference type="Gene3D" id="3.40.1580.10">
    <property type="entry name" value="SMI1/KNR4-like"/>
    <property type="match status" value="1"/>
</dbReference>
<evidence type="ECO:0000313" key="3">
    <source>
        <dbReference type="Proteomes" id="UP001205185"/>
    </source>
</evidence>
<accession>A0ABT1INA8</accession>
<dbReference type="InterPro" id="IPR037883">
    <property type="entry name" value="Knr4/Smi1-like_sf"/>
</dbReference>
<organism evidence="2 3">
    <name type="scientific">Actinokineospora diospyrosa</name>
    <dbReference type="NCBI Taxonomy" id="103728"/>
    <lineage>
        <taxon>Bacteria</taxon>
        <taxon>Bacillati</taxon>
        <taxon>Actinomycetota</taxon>
        <taxon>Actinomycetes</taxon>
        <taxon>Pseudonocardiales</taxon>
        <taxon>Pseudonocardiaceae</taxon>
        <taxon>Actinokineospora</taxon>
    </lineage>
</organism>
<sequence length="208" mass="23363">MYWSLRRRLVEIANRLGVLCEQDRPQLGKSVFIGRDGRRLDDYVTFGATHHKFQRQPVKQPRLRQLEKAMGVRLPEEFRVFLAWLGTGAGPYYGIASFEKLLQAAGPACARPFPWGENDTFWLNECSDADPDGCLPIINAGCGDYIALITAGAHRGRVVHIGWDFECVPGPDFLTYYDLWIIESLAKVNSGGHVVGGPAMPKRRWSVD</sequence>
<dbReference type="Proteomes" id="UP001205185">
    <property type="component" value="Unassembled WGS sequence"/>
</dbReference>
<evidence type="ECO:0000313" key="2">
    <source>
        <dbReference type="EMBL" id="MCP2274154.1"/>
    </source>
</evidence>
<proteinExistence type="predicted"/>
<gene>
    <name evidence="2" type="ORF">LV75_006688</name>
</gene>
<dbReference type="SUPFAM" id="SSF160631">
    <property type="entry name" value="SMI1/KNR4-like"/>
    <property type="match status" value="1"/>
</dbReference>
<name>A0ABT1INA8_9PSEU</name>
<feature type="domain" description="Knr4/Smi1-like" evidence="1">
    <location>
        <begin position="57"/>
        <end position="179"/>
    </location>
</feature>
<dbReference type="RefSeq" id="WP_253891428.1">
    <property type="nucleotide sequence ID" value="NZ_BAAAVB010000023.1"/>
</dbReference>
<dbReference type="EMBL" id="JAMTCO010000021">
    <property type="protein sequence ID" value="MCP2274154.1"/>
    <property type="molecule type" value="Genomic_DNA"/>
</dbReference>
<dbReference type="SMART" id="SM00860">
    <property type="entry name" value="SMI1_KNR4"/>
    <property type="match status" value="1"/>
</dbReference>
<keyword evidence="3" id="KW-1185">Reference proteome</keyword>
<reference evidence="2 3" key="1">
    <citation type="submission" date="2022-06" db="EMBL/GenBank/DDBJ databases">
        <title>Genomic Encyclopedia of Archaeal and Bacterial Type Strains, Phase II (KMG-II): from individual species to whole genera.</title>
        <authorList>
            <person name="Goeker M."/>
        </authorList>
    </citation>
    <scope>NUCLEOTIDE SEQUENCE [LARGE SCALE GENOMIC DNA]</scope>
    <source>
        <strain evidence="2 3">DSM 44255</strain>
    </source>
</reference>